<feature type="signal peptide" evidence="19">
    <location>
        <begin position="1"/>
        <end position="23"/>
    </location>
</feature>
<keyword evidence="12" id="KW-1133">Transmembrane helix</keyword>
<dbReference type="PROSITE" id="PS00010">
    <property type="entry name" value="ASX_HYDROXYL"/>
    <property type="match status" value="1"/>
</dbReference>
<evidence type="ECO:0000259" key="22">
    <source>
        <dbReference type="PROSITE" id="PS51670"/>
    </source>
</evidence>
<dbReference type="Gene3D" id="2.10.25.10">
    <property type="entry name" value="Laminin"/>
    <property type="match status" value="1"/>
</dbReference>
<dbReference type="GO" id="GO:0004252">
    <property type="term" value="F:serine-type endopeptidase activity"/>
    <property type="evidence" value="ECO:0007669"/>
    <property type="project" value="InterPro"/>
</dbReference>
<dbReference type="Pfam" id="PF00008">
    <property type="entry name" value="EGF"/>
    <property type="match status" value="1"/>
</dbReference>
<dbReference type="PROSITE" id="PS50026">
    <property type="entry name" value="EGF_3"/>
    <property type="match status" value="1"/>
</dbReference>
<dbReference type="InterPro" id="IPR033116">
    <property type="entry name" value="TRYPSIN_SER"/>
</dbReference>
<evidence type="ECO:0000256" key="3">
    <source>
        <dbReference type="ARBA" id="ARBA00005847"/>
    </source>
</evidence>
<dbReference type="AlphaFoldDB" id="A0A9W9ZD36"/>
<dbReference type="PROSITE" id="PS50240">
    <property type="entry name" value="TRYPSIN_DOM"/>
    <property type="match status" value="1"/>
</dbReference>
<dbReference type="PROSITE" id="PS00022">
    <property type="entry name" value="EGF_1"/>
    <property type="match status" value="1"/>
</dbReference>
<dbReference type="CDD" id="cd00190">
    <property type="entry name" value="Tryp_SPc"/>
    <property type="match status" value="1"/>
</dbReference>
<evidence type="ECO:0000256" key="12">
    <source>
        <dbReference type="ARBA" id="ARBA00022989"/>
    </source>
</evidence>
<feature type="chain" id="PRO_5040830034" evidence="19">
    <location>
        <begin position="24"/>
        <end position="693"/>
    </location>
</feature>
<feature type="disulfide bond" evidence="16">
    <location>
        <begin position="65"/>
        <end position="99"/>
    </location>
</feature>
<dbReference type="SMART" id="SM00254">
    <property type="entry name" value="ShKT"/>
    <property type="match status" value="2"/>
</dbReference>
<evidence type="ECO:0000256" key="7">
    <source>
        <dbReference type="ARBA" id="ARBA00022692"/>
    </source>
</evidence>
<dbReference type="SMART" id="SM00209">
    <property type="entry name" value="TSP1"/>
    <property type="match status" value="5"/>
</dbReference>
<dbReference type="PANTHER" id="PTHR22906:SF43">
    <property type="entry name" value="PROPERDIN"/>
    <property type="match status" value="1"/>
</dbReference>
<organism evidence="23 24">
    <name type="scientific">Desmophyllum pertusum</name>
    <dbReference type="NCBI Taxonomy" id="174260"/>
    <lineage>
        <taxon>Eukaryota</taxon>
        <taxon>Metazoa</taxon>
        <taxon>Cnidaria</taxon>
        <taxon>Anthozoa</taxon>
        <taxon>Hexacorallia</taxon>
        <taxon>Scleractinia</taxon>
        <taxon>Caryophylliina</taxon>
        <taxon>Caryophylliidae</taxon>
        <taxon>Desmophyllum</taxon>
    </lineage>
</organism>
<dbReference type="SUPFAM" id="SSF50494">
    <property type="entry name" value="Trypsin-like serine proteases"/>
    <property type="match status" value="1"/>
</dbReference>
<name>A0A9W9ZD36_9CNID</name>
<feature type="domain" description="ShKT" evidence="22">
    <location>
        <begin position="65"/>
        <end position="99"/>
    </location>
</feature>
<comment type="subcellular location">
    <subcellularLocation>
        <location evidence="1">Membrane</location>
        <topology evidence="1">Single-pass membrane protein</topology>
    </subcellularLocation>
    <subcellularLocation>
        <location evidence="2">Secreted</location>
    </subcellularLocation>
</comment>
<dbReference type="GO" id="GO:0090729">
    <property type="term" value="F:toxin activity"/>
    <property type="evidence" value="ECO:0007669"/>
    <property type="project" value="UniProtKB-KW"/>
</dbReference>
<dbReference type="SMART" id="SM00179">
    <property type="entry name" value="EGF_CA"/>
    <property type="match status" value="1"/>
</dbReference>
<dbReference type="Pfam" id="PF01549">
    <property type="entry name" value="ShK"/>
    <property type="match status" value="2"/>
</dbReference>
<evidence type="ECO:0000256" key="2">
    <source>
        <dbReference type="ARBA" id="ARBA00004613"/>
    </source>
</evidence>
<evidence type="ECO:0000256" key="19">
    <source>
        <dbReference type="SAM" id="SignalP"/>
    </source>
</evidence>
<dbReference type="FunFam" id="2.20.100.10:FF:000002">
    <property type="entry name" value="Unc-5 netrin receptor C"/>
    <property type="match status" value="1"/>
</dbReference>
<dbReference type="Pfam" id="PF00089">
    <property type="entry name" value="Trypsin"/>
    <property type="match status" value="1"/>
</dbReference>
<evidence type="ECO:0000256" key="8">
    <source>
        <dbReference type="ARBA" id="ARBA00022729"/>
    </source>
</evidence>
<dbReference type="SUPFAM" id="SSF82895">
    <property type="entry name" value="TSP-1 type 1 repeat"/>
    <property type="match status" value="5"/>
</dbReference>
<evidence type="ECO:0000256" key="18">
    <source>
        <dbReference type="SAM" id="MobiDB-lite"/>
    </source>
</evidence>
<dbReference type="Gene3D" id="1.10.10.1940">
    <property type="match status" value="1"/>
</dbReference>
<keyword evidence="14 15" id="KW-1015">Disulfide bond</keyword>
<evidence type="ECO:0000259" key="20">
    <source>
        <dbReference type="PROSITE" id="PS50026"/>
    </source>
</evidence>
<dbReference type="FunFam" id="2.10.25.10:FF:000471">
    <property type="entry name" value="Protein lin-12"/>
    <property type="match status" value="1"/>
</dbReference>
<comment type="similarity">
    <text evidence="3">Belongs to the NOTCH family.</text>
</comment>
<proteinExistence type="inferred from homology"/>
<evidence type="ECO:0000256" key="17">
    <source>
        <dbReference type="RuleBase" id="RU363034"/>
    </source>
</evidence>
<dbReference type="PROSITE" id="PS50092">
    <property type="entry name" value="TSP1"/>
    <property type="match status" value="5"/>
</dbReference>
<evidence type="ECO:0000256" key="9">
    <source>
        <dbReference type="ARBA" id="ARBA00022737"/>
    </source>
</evidence>
<dbReference type="GO" id="GO:0006508">
    <property type="term" value="P:proteolysis"/>
    <property type="evidence" value="ECO:0007669"/>
    <property type="project" value="UniProtKB-KW"/>
</dbReference>
<dbReference type="InterPro" id="IPR000884">
    <property type="entry name" value="TSP1_rpt"/>
</dbReference>
<dbReference type="Gene3D" id="2.40.10.10">
    <property type="entry name" value="Trypsin-like serine proteases"/>
    <property type="match status" value="1"/>
</dbReference>
<dbReference type="PRINTS" id="PR01705">
    <property type="entry name" value="TSP1REPEAT"/>
</dbReference>
<dbReference type="OrthoDB" id="446173at2759"/>
<dbReference type="CDD" id="cd00054">
    <property type="entry name" value="EGF_CA"/>
    <property type="match status" value="1"/>
</dbReference>
<dbReference type="InterPro" id="IPR052065">
    <property type="entry name" value="Compl_asym_regulator"/>
</dbReference>
<feature type="disulfide bond" evidence="15">
    <location>
        <begin position="415"/>
        <end position="424"/>
    </location>
</feature>
<feature type="compositionally biased region" description="Low complexity" evidence="18">
    <location>
        <begin position="142"/>
        <end position="151"/>
    </location>
</feature>
<evidence type="ECO:0000256" key="6">
    <source>
        <dbReference type="ARBA" id="ARBA00022670"/>
    </source>
</evidence>
<dbReference type="InterPro" id="IPR003582">
    <property type="entry name" value="ShKT_dom"/>
</dbReference>
<reference evidence="23" key="1">
    <citation type="submission" date="2023-01" db="EMBL/GenBank/DDBJ databases">
        <title>Genome assembly of the deep-sea coral Lophelia pertusa.</title>
        <authorList>
            <person name="Herrera S."/>
            <person name="Cordes E."/>
        </authorList>
    </citation>
    <scope>NUCLEOTIDE SEQUENCE</scope>
    <source>
        <strain evidence="23">USNM1676648</strain>
        <tissue evidence="23">Polyp</tissue>
    </source>
</reference>
<dbReference type="InterPro" id="IPR009003">
    <property type="entry name" value="Peptidase_S1_PA"/>
</dbReference>
<keyword evidence="7" id="KW-0812">Transmembrane</keyword>
<keyword evidence="5" id="KW-0800">Toxin</keyword>
<dbReference type="SMART" id="SM00181">
    <property type="entry name" value="EGF"/>
    <property type="match status" value="1"/>
</dbReference>
<comment type="caution">
    <text evidence="15">Lacks conserved residue(s) required for the propagation of feature annotation.</text>
</comment>
<evidence type="ECO:0000256" key="10">
    <source>
        <dbReference type="ARBA" id="ARBA00022801"/>
    </source>
</evidence>
<dbReference type="Gene3D" id="2.20.100.10">
    <property type="entry name" value="Thrombospondin type-1 (TSP1) repeat"/>
    <property type="match status" value="5"/>
</dbReference>
<evidence type="ECO:0000256" key="15">
    <source>
        <dbReference type="PROSITE-ProRule" id="PRU00076"/>
    </source>
</evidence>
<dbReference type="GO" id="GO:0005509">
    <property type="term" value="F:calcium ion binding"/>
    <property type="evidence" value="ECO:0007669"/>
    <property type="project" value="InterPro"/>
</dbReference>
<keyword evidence="15" id="KW-0245">EGF-like domain</keyword>
<dbReference type="InterPro" id="IPR000742">
    <property type="entry name" value="EGF"/>
</dbReference>
<evidence type="ECO:0000256" key="16">
    <source>
        <dbReference type="PROSITE-ProRule" id="PRU01005"/>
    </source>
</evidence>
<dbReference type="PANTHER" id="PTHR22906">
    <property type="entry name" value="PROPERDIN"/>
    <property type="match status" value="1"/>
</dbReference>
<dbReference type="InterPro" id="IPR001254">
    <property type="entry name" value="Trypsin_dom"/>
</dbReference>
<feature type="domain" description="Peptidase S1" evidence="21">
    <location>
        <begin position="437"/>
        <end position="683"/>
    </location>
</feature>
<dbReference type="FunFam" id="2.20.100.10:FF:000007">
    <property type="entry name" value="Thrombospondin 1"/>
    <property type="match status" value="1"/>
</dbReference>
<dbReference type="PRINTS" id="PR00722">
    <property type="entry name" value="CHYMOTRYPSIN"/>
</dbReference>
<dbReference type="SUPFAM" id="SSF57196">
    <property type="entry name" value="EGF/Laminin"/>
    <property type="match status" value="1"/>
</dbReference>
<evidence type="ECO:0000259" key="21">
    <source>
        <dbReference type="PROSITE" id="PS50240"/>
    </source>
</evidence>
<keyword evidence="11 17" id="KW-0720">Serine protease</keyword>
<dbReference type="InterPro" id="IPR018114">
    <property type="entry name" value="TRYPSIN_HIS"/>
</dbReference>
<dbReference type="PROSITE" id="PS00134">
    <property type="entry name" value="TRYPSIN_HIS"/>
    <property type="match status" value="1"/>
</dbReference>
<dbReference type="InterPro" id="IPR001881">
    <property type="entry name" value="EGF-like_Ca-bd_dom"/>
</dbReference>
<dbReference type="EMBL" id="MU826362">
    <property type="protein sequence ID" value="KAJ7378799.1"/>
    <property type="molecule type" value="Genomic_DNA"/>
</dbReference>
<evidence type="ECO:0000256" key="4">
    <source>
        <dbReference type="ARBA" id="ARBA00022525"/>
    </source>
</evidence>
<sequence>MKLHLFVACIICVYCCLWRQATSCSDRNRFCSDWARKGECRRNPRYMNVNCQKSCGICRPAASSCFDSNTMCSYWARTGQCSRNTAYMNRYCKKSCGKCVVNGNWGAWGKWTTCTRACGGGSMSRRRSCSNPAPRNGGRSCGGSSTQSQSCNTSPCKVNGNWGAWGKWTTCSKICGGGSMSRKRTCSNPAPRNGGRACTGSSTQSLSCNTSPCKVNGNWGAWGKWTTCSKTCGGGSMSRRRTCSNPAPRNGGRACTGSSTQTTSCTDTSPCKVDGNWAAWGHWTTCSKTCGGGYMTRSRTCTNPAPRYGGRACQGPGSESTSCNKQQCSRPAVDGQWGPWSGWTFCSKTCGIGQETRNRDCDNPSPKNGGKPCVGNNQEMRQCSMANCAADGCTNNPCQNGATCVNLQGSYRCDCKLGYSGNNCETEICGRPKNSRIVGGEVASNRDWPWQIGLQTMGDDFIFCGGSLINREWVLTAAHCIYRNKPSREGCVAPSPGLRIIIGEFDVDNIEGHEVQKTVSKLCMHPNYDHRIFDNDIALLRFASPLPGFNETMSPICLPTSESNFPTGTSCAVTGWGRTHQSGWVSNQLRVARVPIIDHATCKEKYLNETGDIVTDQMICAGYEEGKIDSCKGDSGGPFVCQERGRYVLAGATSWGVGCAQAGRPGVYTDIKDFLTWIDCTMFPDKPECMQVP</sequence>
<dbReference type="InterPro" id="IPR000152">
    <property type="entry name" value="EGF-type_Asp/Asn_hydroxyl_site"/>
</dbReference>
<comment type="caution">
    <text evidence="23">The sequence shown here is derived from an EMBL/GenBank/DDBJ whole genome shotgun (WGS) entry which is preliminary data.</text>
</comment>
<evidence type="ECO:0000313" key="24">
    <source>
        <dbReference type="Proteomes" id="UP001163046"/>
    </source>
</evidence>
<dbReference type="GO" id="GO:0016020">
    <property type="term" value="C:membrane"/>
    <property type="evidence" value="ECO:0007669"/>
    <property type="project" value="UniProtKB-SubCell"/>
</dbReference>
<keyword evidence="24" id="KW-1185">Reference proteome</keyword>
<dbReference type="PROSITE" id="PS51670">
    <property type="entry name" value="SHKT"/>
    <property type="match status" value="2"/>
</dbReference>
<evidence type="ECO:0000256" key="1">
    <source>
        <dbReference type="ARBA" id="ARBA00004167"/>
    </source>
</evidence>
<keyword evidence="13" id="KW-0472">Membrane</keyword>
<evidence type="ECO:0000256" key="5">
    <source>
        <dbReference type="ARBA" id="ARBA00022656"/>
    </source>
</evidence>
<dbReference type="FunFam" id="2.40.10.10:FF:000003">
    <property type="entry name" value="Transmembrane serine protease 3"/>
    <property type="match status" value="1"/>
</dbReference>
<accession>A0A9W9ZD36</accession>
<evidence type="ECO:0000256" key="13">
    <source>
        <dbReference type="ARBA" id="ARBA00023136"/>
    </source>
</evidence>
<protein>
    <submittedName>
        <fullName evidence="23">Hemicentin-1</fullName>
    </submittedName>
</protein>
<feature type="domain" description="ShKT" evidence="22">
    <location>
        <begin position="24"/>
        <end position="58"/>
    </location>
</feature>
<keyword evidence="9" id="KW-0677">Repeat</keyword>
<evidence type="ECO:0000256" key="11">
    <source>
        <dbReference type="ARBA" id="ARBA00022825"/>
    </source>
</evidence>
<feature type="disulfide bond" evidence="16">
    <location>
        <begin position="24"/>
        <end position="58"/>
    </location>
</feature>
<keyword evidence="4" id="KW-0964">Secreted</keyword>
<dbReference type="SMART" id="SM00020">
    <property type="entry name" value="Tryp_SPc"/>
    <property type="match status" value="1"/>
</dbReference>
<dbReference type="Pfam" id="PF00090">
    <property type="entry name" value="TSP_1"/>
    <property type="match status" value="5"/>
</dbReference>
<dbReference type="GO" id="GO:0005576">
    <property type="term" value="C:extracellular region"/>
    <property type="evidence" value="ECO:0007669"/>
    <property type="project" value="UniProtKB-SubCell"/>
</dbReference>
<dbReference type="InterPro" id="IPR036383">
    <property type="entry name" value="TSP1_rpt_sf"/>
</dbReference>
<dbReference type="Proteomes" id="UP001163046">
    <property type="component" value="Unassembled WGS sequence"/>
</dbReference>
<gene>
    <name evidence="23" type="primary">HMCN1_21</name>
    <name evidence="23" type="ORF">OS493_020397</name>
</gene>
<evidence type="ECO:0000256" key="14">
    <source>
        <dbReference type="ARBA" id="ARBA00023157"/>
    </source>
</evidence>
<keyword evidence="6 17" id="KW-0645">Protease</keyword>
<feature type="domain" description="EGF-like" evidence="20">
    <location>
        <begin position="389"/>
        <end position="425"/>
    </location>
</feature>
<dbReference type="InterPro" id="IPR043504">
    <property type="entry name" value="Peptidase_S1_PA_chymotrypsin"/>
</dbReference>
<evidence type="ECO:0000313" key="23">
    <source>
        <dbReference type="EMBL" id="KAJ7378799.1"/>
    </source>
</evidence>
<dbReference type="FunFam" id="2.20.100.10:FF:000001">
    <property type="entry name" value="semaphorin-5A isoform X1"/>
    <property type="match status" value="3"/>
</dbReference>
<feature type="region of interest" description="Disordered" evidence="18">
    <location>
        <begin position="120"/>
        <end position="151"/>
    </location>
</feature>
<dbReference type="InterPro" id="IPR001314">
    <property type="entry name" value="Peptidase_S1A"/>
</dbReference>
<dbReference type="PROSITE" id="PS00135">
    <property type="entry name" value="TRYPSIN_SER"/>
    <property type="match status" value="1"/>
</dbReference>
<keyword evidence="8 19" id="KW-0732">Signal</keyword>
<keyword evidence="10 17" id="KW-0378">Hydrolase</keyword>
<dbReference type="PROSITE" id="PS01186">
    <property type="entry name" value="EGF_2"/>
    <property type="match status" value="1"/>
</dbReference>